<protein>
    <submittedName>
        <fullName evidence="2">Glucosamine-6-phosphate deaminase</fullName>
    </submittedName>
</protein>
<dbReference type="InterPro" id="IPR006148">
    <property type="entry name" value="Glc/Gal-6P_isomerase"/>
</dbReference>
<evidence type="ECO:0000313" key="2">
    <source>
        <dbReference type="EMBL" id="MFC5865095.1"/>
    </source>
</evidence>
<dbReference type="PANTHER" id="PTHR11280:SF6">
    <property type="entry name" value="GLUCOSAMINE-6-PHOSPHATE ISOMERASE NAGB"/>
    <property type="match status" value="1"/>
</dbReference>
<dbReference type="Pfam" id="PF01182">
    <property type="entry name" value="Glucosamine_iso"/>
    <property type="match status" value="1"/>
</dbReference>
<evidence type="ECO:0000259" key="1">
    <source>
        <dbReference type="Pfam" id="PF01182"/>
    </source>
</evidence>
<reference evidence="3" key="1">
    <citation type="journal article" date="2019" name="Int. J. Syst. Evol. Microbiol.">
        <title>The Global Catalogue of Microorganisms (GCM) 10K type strain sequencing project: providing services to taxonomists for standard genome sequencing and annotation.</title>
        <authorList>
            <consortium name="The Broad Institute Genomics Platform"/>
            <consortium name="The Broad Institute Genome Sequencing Center for Infectious Disease"/>
            <person name="Wu L."/>
            <person name="Ma J."/>
        </authorList>
    </citation>
    <scope>NUCLEOTIDE SEQUENCE [LARGE SCALE GENOMIC DNA]</scope>
    <source>
        <strain evidence="3">JCM 4087</strain>
    </source>
</reference>
<dbReference type="InterPro" id="IPR037171">
    <property type="entry name" value="NagB/RpiA_transferase-like"/>
</dbReference>
<sequence length="263" mass="29152">MLNREQSLLNTLSVHIAESRSAIGMLAAADVASELRMCLERQTGVRMIFAAAPSQSEMLTALRGERGIDWRRVTAFQMDEYLNLPADAPQRFGHWLCRAIFDHLPFAAVHLIEPDYDPERAAIDYAAKLNAAPIDIVCCGIGVNGHLAFNDPPADFEDPLTVKAVNLDAQCRQQQVDDKCFLSIDDVPKRALTVTIPGLLACQAIFCTVPGALKKEAVRRTLLESINPMCPATALRTHPRCRLYLDPESSSKVRWEGSRFCDT</sequence>
<dbReference type="Proteomes" id="UP001596091">
    <property type="component" value="Unassembled WGS sequence"/>
</dbReference>
<feature type="domain" description="Glucosamine/galactosamine-6-phosphate isomerase" evidence="1">
    <location>
        <begin position="22"/>
        <end position="236"/>
    </location>
</feature>
<comment type="caution">
    <text evidence="2">The sequence shown here is derived from an EMBL/GenBank/DDBJ whole genome shotgun (WGS) entry which is preliminary data.</text>
</comment>
<dbReference type="PANTHER" id="PTHR11280">
    <property type="entry name" value="GLUCOSAMINE-6-PHOSPHATE ISOMERASE"/>
    <property type="match status" value="1"/>
</dbReference>
<name>A0ABW1EM20_9BACT</name>
<evidence type="ECO:0000313" key="3">
    <source>
        <dbReference type="Proteomes" id="UP001596091"/>
    </source>
</evidence>
<dbReference type="CDD" id="cd01399">
    <property type="entry name" value="GlcN6P_deaminase"/>
    <property type="match status" value="1"/>
</dbReference>
<proteinExistence type="predicted"/>
<dbReference type="RefSeq" id="WP_263331969.1">
    <property type="nucleotide sequence ID" value="NZ_JAGSYH010000001.1"/>
</dbReference>
<keyword evidence="3" id="KW-1185">Reference proteome</keyword>
<dbReference type="Gene3D" id="3.40.50.1360">
    <property type="match status" value="1"/>
</dbReference>
<dbReference type="SUPFAM" id="SSF100950">
    <property type="entry name" value="NagB/RpiA/CoA transferase-like"/>
    <property type="match status" value="1"/>
</dbReference>
<dbReference type="EMBL" id="JBHSPH010000010">
    <property type="protein sequence ID" value="MFC5865095.1"/>
    <property type="molecule type" value="Genomic_DNA"/>
</dbReference>
<accession>A0ABW1EM20</accession>
<dbReference type="InterPro" id="IPR004547">
    <property type="entry name" value="Glucosamine6P_isomerase"/>
</dbReference>
<organism evidence="2 3">
    <name type="scientific">Acidicapsa dinghuensis</name>
    <dbReference type="NCBI Taxonomy" id="2218256"/>
    <lineage>
        <taxon>Bacteria</taxon>
        <taxon>Pseudomonadati</taxon>
        <taxon>Acidobacteriota</taxon>
        <taxon>Terriglobia</taxon>
        <taxon>Terriglobales</taxon>
        <taxon>Acidobacteriaceae</taxon>
        <taxon>Acidicapsa</taxon>
    </lineage>
</organism>
<gene>
    <name evidence="2" type="ORF">ACFPT7_22500</name>
</gene>